<protein>
    <submittedName>
        <fullName evidence="10">Ghrelin O-acyltransferase</fullName>
    </submittedName>
</protein>
<feature type="region of interest" description="Disordered" evidence="8">
    <location>
        <begin position="359"/>
        <end position="381"/>
    </location>
</feature>
<evidence type="ECO:0000256" key="3">
    <source>
        <dbReference type="ARBA" id="ARBA00022692"/>
    </source>
</evidence>
<dbReference type="Gene3D" id="3.40.640.10">
    <property type="entry name" value="Type I PLP-dependent aspartate aminotransferase-like (Major domain)"/>
    <property type="match status" value="1"/>
</dbReference>
<keyword evidence="7" id="KW-0012">Acyltransferase</keyword>
<keyword evidence="6 9" id="KW-0472">Membrane</keyword>
<dbReference type="Pfam" id="PF03062">
    <property type="entry name" value="MBOAT"/>
    <property type="match status" value="1"/>
</dbReference>
<evidence type="ECO:0000256" key="1">
    <source>
        <dbReference type="ARBA" id="ARBA00004477"/>
    </source>
</evidence>
<dbReference type="InterPro" id="IPR015424">
    <property type="entry name" value="PyrdxlP-dep_Trfase"/>
</dbReference>
<dbReference type="GO" id="GO:0005789">
    <property type="term" value="C:endoplasmic reticulum membrane"/>
    <property type="evidence" value="ECO:0007669"/>
    <property type="project" value="UniProtKB-SubCell"/>
</dbReference>
<organism evidence="10 11">
    <name type="scientific">Merluccius polli</name>
    <name type="common">Benguela hake</name>
    <name type="synonym">Merluccius cadenati</name>
    <dbReference type="NCBI Taxonomy" id="89951"/>
    <lineage>
        <taxon>Eukaryota</taxon>
        <taxon>Metazoa</taxon>
        <taxon>Chordata</taxon>
        <taxon>Craniata</taxon>
        <taxon>Vertebrata</taxon>
        <taxon>Euteleostomi</taxon>
        <taxon>Actinopterygii</taxon>
        <taxon>Neopterygii</taxon>
        <taxon>Teleostei</taxon>
        <taxon>Neoteleostei</taxon>
        <taxon>Acanthomorphata</taxon>
        <taxon>Zeiogadaria</taxon>
        <taxon>Gadariae</taxon>
        <taxon>Gadiformes</taxon>
        <taxon>Gadoidei</taxon>
        <taxon>Merlucciidae</taxon>
        <taxon>Merluccius</taxon>
    </lineage>
</organism>
<sequence length="524" mass="58067">MAGMKVQVVEVDKDGNIDLAHLKALPCAAVSTGKWLTPATLREIPPEDISDVCDLIHQHGAQVYLDGADMNARPTTSSVICNKPCMVTDTMQRLWEQHSFLLHQCLLLPFALLFYLLSAAGHLRLTFRYLYLCLGGCALAVLTMGVYSVVLFIATSVFTLLVCSLCPIRVHAWVFWAQMLWQTLCHLVIQYREGCLHQGVSVRLFTAVSSLMLLTQRVTSVSMDLQEGKVKLPREAAESWTRFLLSLTSYVLNFTTLLGGPLYPYSQFAGCVEGIRSRPPWPPLGAVSVKVLQVTLFEWLRYVLLYCLESHAADASDAGPVGELLWVWGLALSLRMRYYSHWRISECLNVAAGFGPDRGDSSSGSRAPNRSGLSDGDPWTTEASTRVSEFARRWNATTAAWLRRLVFRRCESCPVLMTFGFSAWWHGLHLGQCVGFVSWAAAVKADYGLHRCAGGAALTSTWAKALYAGLGWAHTQMVITCVVVLVELRSVSSLRVLSSMYLVAFPLFNVALCFCFLLKARIAS</sequence>
<evidence type="ECO:0000256" key="9">
    <source>
        <dbReference type="SAM" id="Phobius"/>
    </source>
</evidence>
<dbReference type="InterPro" id="IPR015421">
    <property type="entry name" value="PyrdxlP-dep_Trfase_major"/>
</dbReference>
<evidence type="ECO:0000313" key="10">
    <source>
        <dbReference type="EMBL" id="KAK0147617.1"/>
    </source>
</evidence>
<name>A0AA47MX23_MERPO</name>
<evidence type="ECO:0000313" key="11">
    <source>
        <dbReference type="Proteomes" id="UP001174136"/>
    </source>
</evidence>
<keyword evidence="5 9" id="KW-1133">Transmembrane helix</keyword>
<feature type="transmembrane region" description="Helical" evidence="9">
    <location>
        <begin position="129"/>
        <end position="158"/>
    </location>
</feature>
<dbReference type="SUPFAM" id="SSF53383">
    <property type="entry name" value="PLP-dependent transferases"/>
    <property type="match status" value="1"/>
</dbReference>
<dbReference type="GO" id="GO:0016412">
    <property type="term" value="F:serine O-acyltransferase activity"/>
    <property type="evidence" value="ECO:0007669"/>
    <property type="project" value="TreeGrafter"/>
</dbReference>
<evidence type="ECO:0000256" key="6">
    <source>
        <dbReference type="ARBA" id="ARBA00023136"/>
    </source>
</evidence>
<keyword evidence="3 9" id="KW-0812">Transmembrane</keyword>
<dbReference type="PANTHER" id="PTHR13906">
    <property type="entry name" value="PORCUPINE"/>
    <property type="match status" value="1"/>
</dbReference>
<feature type="transmembrane region" description="Helical" evidence="9">
    <location>
        <begin position="465"/>
        <end position="486"/>
    </location>
</feature>
<keyword evidence="4" id="KW-0256">Endoplasmic reticulum</keyword>
<keyword evidence="2" id="KW-0808">Transferase</keyword>
<dbReference type="EMBL" id="JAOPHQ010002291">
    <property type="protein sequence ID" value="KAK0147617.1"/>
    <property type="molecule type" value="Genomic_DNA"/>
</dbReference>
<dbReference type="Proteomes" id="UP001174136">
    <property type="component" value="Unassembled WGS sequence"/>
</dbReference>
<feature type="transmembrane region" description="Helical" evidence="9">
    <location>
        <begin position="498"/>
        <end position="518"/>
    </location>
</feature>
<dbReference type="AlphaFoldDB" id="A0AA47MX23"/>
<dbReference type="InterPro" id="IPR004299">
    <property type="entry name" value="MBOAT_fam"/>
</dbReference>
<comment type="subcellular location">
    <subcellularLocation>
        <location evidence="1">Endoplasmic reticulum membrane</location>
        <topology evidence="1">Multi-pass membrane protein</topology>
    </subcellularLocation>
</comment>
<keyword evidence="11" id="KW-1185">Reference proteome</keyword>
<gene>
    <name evidence="10" type="primary">mboat4</name>
    <name evidence="10" type="ORF">N1851_012895</name>
</gene>
<dbReference type="InterPro" id="IPR049941">
    <property type="entry name" value="LPLAT_7/PORCN-like"/>
</dbReference>
<comment type="caution">
    <text evidence="10">The sequence shown here is derived from an EMBL/GenBank/DDBJ whole genome shotgun (WGS) entry which is preliminary data.</text>
</comment>
<proteinExistence type="predicted"/>
<evidence type="ECO:0000256" key="5">
    <source>
        <dbReference type="ARBA" id="ARBA00022989"/>
    </source>
</evidence>
<evidence type="ECO:0000256" key="4">
    <source>
        <dbReference type="ARBA" id="ARBA00022824"/>
    </source>
</evidence>
<accession>A0AA47MX23</accession>
<evidence type="ECO:0000256" key="7">
    <source>
        <dbReference type="ARBA" id="ARBA00023315"/>
    </source>
</evidence>
<dbReference type="PANTHER" id="PTHR13906:SF3">
    <property type="entry name" value="GHRELIN O-ACYLTRANSFERASE"/>
    <property type="match status" value="1"/>
</dbReference>
<dbReference type="GO" id="GO:0030258">
    <property type="term" value="P:lipid modification"/>
    <property type="evidence" value="ECO:0007669"/>
    <property type="project" value="TreeGrafter"/>
</dbReference>
<reference evidence="10" key="1">
    <citation type="journal article" date="2023" name="Front. Mar. Sci.">
        <title>A new Merluccius polli reference genome to investigate the effects of global change in West African waters.</title>
        <authorList>
            <person name="Mateo J.L."/>
            <person name="Blanco-Fernandez C."/>
            <person name="Garcia-Vazquez E."/>
            <person name="Machado-Schiaffino G."/>
        </authorList>
    </citation>
    <scope>NUCLEOTIDE SEQUENCE</scope>
    <source>
        <strain evidence="10">C29</strain>
        <tissue evidence="10">Fin</tissue>
    </source>
</reference>
<feature type="transmembrane region" description="Helical" evidence="9">
    <location>
        <begin position="100"/>
        <end position="117"/>
    </location>
</feature>
<evidence type="ECO:0000256" key="2">
    <source>
        <dbReference type="ARBA" id="ARBA00022679"/>
    </source>
</evidence>
<evidence type="ECO:0000256" key="8">
    <source>
        <dbReference type="SAM" id="MobiDB-lite"/>
    </source>
</evidence>